<dbReference type="AlphaFoldDB" id="A0A381XLY1"/>
<reference evidence="1" key="1">
    <citation type="submission" date="2018-05" db="EMBL/GenBank/DDBJ databases">
        <authorList>
            <person name="Lanie J.A."/>
            <person name="Ng W.-L."/>
            <person name="Kazmierczak K.M."/>
            <person name="Andrzejewski T.M."/>
            <person name="Davidsen T.M."/>
            <person name="Wayne K.J."/>
            <person name="Tettelin H."/>
            <person name="Glass J.I."/>
            <person name="Rusch D."/>
            <person name="Podicherti R."/>
            <person name="Tsui H.-C.T."/>
            <person name="Winkler M.E."/>
        </authorList>
    </citation>
    <scope>NUCLEOTIDE SEQUENCE</scope>
</reference>
<evidence type="ECO:0000313" key="1">
    <source>
        <dbReference type="EMBL" id="SVA65775.1"/>
    </source>
</evidence>
<sequence>MAATGNMKCPSSVVFFNPPHFPRKKTHLGLTQDNKSIIVAALELPMPKLIMLNPWELVDEVMGPPNPLMGTSNFLANFST</sequence>
<name>A0A381XLY1_9ZZZZ</name>
<dbReference type="EMBL" id="UINC01015656">
    <property type="protein sequence ID" value="SVA65775.1"/>
    <property type="molecule type" value="Genomic_DNA"/>
</dbReference>
<gene>
    <name evidence="1" type="ORF">METZ01_LOCUS118629</name>
</gene>
<organism evidence="1">
    <name type="scientific">marine metagenome</name>
    <dbReference type="NCBI Taxonomy" id="408172"/>
    <lineage>
        <taxon>unclassified sequences</taxon>
        <taxon>metagenomes</taxon>
        <taxon>ecological metagenomes</taxon>
    </lineage>
</organism>
<proteinExistence type="predicted"/>
<accession>A0A381XLY1</accession>
<protein>
    <submittedName>
        <fullName evidence="1">Uncharacterized protein</fullName>
    </submittedName>
</protein>